<dbReference type="CDD" id="cd02440">
    <property type="entry name" value="AdoMet_MTases"/>
    <property type="match status" value="1"/>
</dbReference>
<gene>
    <name evidence="4" type="ORF">ACFSJ0_08245</name>
</gene>
<dbReference type="InterPro" id="IPR000073">
    <property type="entry name" value="AB_hydrolase_1"/>
</dbReference>
<dbReference type="Pfam" id="PF00561">
    <property type="entry name" value="Abhydrolase_1"/>
    <property type="match status" value="1"/>
</dbReference>
<dbReference type="EMBL" id="JBHUCM010000007">
    <property type="protein sequence ID" value="MFD1537020.1"/>
    <property type="molecule type" value="Genomic_DNA"/>
</dbReference>
<evidence type="ECO:0000313" key="5">
    <source>
        <dbReference type="Proteomes" id="UP001597097"/>
    </source>
</evidence>
<sequence>MSYLDVPGARLYYETHGSGPTLVMIAGAGGTADVFRRVTEHLMARYMVVIYDRRGFSRSRLDGPQDYGRRLATDADDVQRLITHLGDDPAIVFGASSGAIVALTALARHPAAVGTVIPFEPPVMRYLPDGQKWIDVFAELYEMYRRVGIGPALEAFRDRTFPPSDRLVMAGAPRNDANAAYWFEHELRQYPAVELDLAALRTYADRIVPAVGRDGHGYPAHDVTEVLGQTLGRTVVELPGGHVGCVSYPEGFALGLVAALERTGAPIPQSPPNPAGHDHPGHGDLDRDHQPGHNGGYHATHSPGLMSPGEWDDSYVATPHWDLGRPQPAMRALADRGIIEGRVLDVGCGTGEHVLMCTALGLDATGVDLAPAALRAAEDKARQRGLSAQFVLGDAQRLTDLGRSYETVLDCGLFHIFDDDERATYVDNVRSVLTPGGRYLMLCFSDQEPGDQGPRRVTLDDITTTFADGWRIDSLEPTTLDSPTGSAGIQAWQVIVTRI</sequence>
<proteinExistence type="predicted"/>
<accession>A0ABW4G324</accession>
<feature type="compositionally biased region" description="Basic and acidic residues" evidence="1">
    <location>
        <begin position="276"/>
        <end position="291"/>
    </location>
</feature>
<dbReference type="PANTHER" id="PTHR43433:SF5">
    <property type="entry name" value="AB HYDROLASE-1 DOMAIN-CONTAINING PROTEIN"/>
    <property type="match status" value="1"/>
</dbReference>
<feature type="domain" description="Methyltransferase" evidence="3">
    <location>
        <begin position="343"/>
        <end position="437"/>
    </location>
</feature>
<feature type="domain" description="AB hydrolase-1" evidence="2">
    <location>
        <begin position="20"/>
        <end position="121"/>
    </location>
</feature>
<dbReference type="Pfam" id="PF13649">
    <property type="entry name" value="Methyltransf_25"/>
    <property type="match status" value="1"/>
</dbReference>
<comment type="caution">
    <text evidence="4">The sequence shown here is derived from an EMBL/GenBank/DDBJ whole genome shotgun (WGS) entry which is preliminary data.</text>
</comment>
<keyword evidence="5" id="KW-1185">Reference proteome</keyword>
<reference evidence="5" key="1">
    <citation type="journal article" date="2019" name="Int. J. Syst. Evol. Microbiol.">
        <title>The Global Catalogue of Microorganisms (GCM) 10K type strain sequencing project: providing services to taxonomists for standard genome sequencing and annotation.</title>
        <authorList>
            <consortium name="The Broad Institute Genomics Platform"/>
            <consortium name="The Broad Institute Genome Sequencing Center for Infectious Disease"/>
            <person name="Wu L."/>
            <person name="Ma J."/>
        </authorList>
    </citation>
    <scope>NUCLEOTIDE SEQUENCE [LARGE SCALE GENOMIC DNA]</scope>
    <source>
        <strain evidence="5">CGMCC 1.15399</strain>
    </source>
</reference>
<keyword evidence="4" id="KW-0378">Hydrolase</keyword>
<name>A0ABW4G324_9ACTN</name>
<evidence type="ECO:0000259" key="2">
    <source>
        <dbReference type="Pfam" id="PF00561"/>
    </source>
</evidence>
<dbReference type="PANTHER" id="PTHR43433">
    <property type="entry name" value="HYDROLASE, ALPHA/BETA FOLD FAMILY PROTEIN"/>
    <property type="match status" value="1"/>
</dbReference>
<evidence type="ECO:0000313" key="4">
    <source>
        <dbReference type="EMBL" id="MFD1537020.1"/>
    </source>
</evidence>
<organism evidence="4 5">
    <name type="scientific">Nonomuraea guangzhouensis</name>
    <dbReference type="NCBI Taxonomy" id="1291555"/>
    <lineage>
        <taxon>Bacteria</taxon>
        <taxon>Bacillati</taxon>
        <taxon>Actinomycetota</taxon>
        <taxon>Actinomycetes</taxon>
        <taxon>Streptosporangiales</taxon>
        <taxon>Streptosporangiaceae</taxon>
        <taxon>Nonomuraea</taxon>
    </lineage>
</organism>
<dbReference type="RefSeq" id="WP_219527957.1">
    <property type="nucleotide sequence ID" value="NZ_JAHKRM010000003.1"/>
</dbReference>
<evidence type="ECO:0000259" key="3">
    <source>
        <dbReference type="Pfam" id="PF13649"/>
    </source>
</evidence>
<protein>
    <submittedName>
        <fullName evidence="4">Alpha/beta fold hydrolase</fullName>
    </submittedName>
</protein>
<dbReference type="GO" id="GO:0016787">
    <property type="term" value="F:hydrolase activity"/>
    <property type="evidence" value="ECO:0007669"/>
    <property type="project" value="UniProtKB-KW"/>
</dbReference>
<evidence type="ECO:0000256" key="1">
    <source>
        <dbReference type="SAM" id="MobiDB-lite"/>
    </source>
</evidence>
<dbReference type="Proteomes" id="UP001597097">
    <property type="component" value="Unassembled WGS sequence"/>
</dbReference>
<dbReference type="InterPro" id="IPR050471">
    <property type="entry name" value="AB_hydrolase"/>
</dbReference>
<feature type="region of interest" description="Disordered" evidence="1">
    <location>
        <begin position="264"/>
        <end position="311"/>
    </location>
</feature>
<dbReference type="InterPro" id="IPR041698">
    <property type="entry name" value="Methyltransf_25"/>
</dbReference>